<sequence>MDLQNQQRVKDAAEKYGAENVVVVLGSSDAEGAEIYAETVCNGDPTYAGPLAGVPLGLAVYDIFEQEIRDEADPEEWENQISMMEMVLEPEALAEAVKGIREQYSKFTL</sequence>
<dbReference type="STRING" id="561720.SAMN06275492_14811"/>
<evidence type="ECO:0000256" key="6">
    <source>
        <dbReference type="ARBA" id="ARBA00047603"/>
    </source>
</evidence>
<evidence type="ECO:0000256" key="8">
    <source>
        <dbReference type="ARBA" id="ARBA00048720"/>
    </source>
</evidence>
<protein>
    <submittedName>
        <fullName evidence="9">Betaine reductase</fullName>
    </submittedName>
</protein>
<dbReference type="EMBL" id="FXBB01000048">
    <property type="protein sequence ID" value="SMG49095.1"/>
    <property type="molecule type" value="Genomic_DNA"/>
</dbReference>
<evidence type="ECO:0000313" key="10">
    <source>
        <dbReference type="Proteomes" id="UP000193355"/>
    </source>
</evidence>
<comment type="catalytic activity">
    <reaction evidence="8">
        <text>acetyl phosphate + methylamine + [thioredoxin]-disulfide + H2O = sarcosine + [thioredoxin]-dithiol + phosphate + H(+)</text>
        <dbReference type="Rhea" id="RHEA:12825"/>
        <dbReference type="Rhea" id="RHEA-COMP:10698"/>
        <dbReference type="Rhea" id="RHEA-COMP:10700"/>
        <dbReference type="ChEBI" id="CHEBI:15377"/>
        <dbReference type="ChEBI" id="CHEBI:15378"/>
        <dbReference type="ChEBI" id="CHEBI:22191"/>
        <dbReference type="ChEBI" id="CHEBI:29950"/>
        <dbReference type="ChEBI" id="CHEBI:43474"/>
        <dbReference type="ChEBI" id="CHEBI:50058"/>
        <dbReference type="ChEBI" id="CHEBI:57433"/>
        <dbReference type="ChEBI" id="CHEBI:59338"/>
        <dbReference type="EC" id="1.21.4.3"/>
    </reaction>
</comment>
<dbReference type="Proteomes" id="UP000193355">
    <property type="component" value="Unassembled WGS sequence"/>
</dbReference>
<dbReference type="NCBIfam" id="NF040748">
    <property type="entry name" value="reduct_selen_A"/>
    <property type="match status" value="1"/>
</dbReference>
<comment type="catalytic activity">
    <reaction evidence="6">
        <text>acetyl phosphate + [thioredoxin]-disulfide + NH4(+) + H2O = [thioredoxin]-dithiol + glycine + phosphate + H(+)</text>
        <dbReference type="Rhea" id="RHEA:12232"/>
        <dbReference type="Rhea" id="RHEA-COMP:10698"/>
        <dbReference type="Rhea" id="RHEA-COMP:10700"/>
        <dbReference type="ChEBI" id="CHEBI:15377"/>
        <dbReference type="ChEBI" id="CHEBI:15378"/>
        <dbReference type="ChEBI" id="CHEBI:22191"/>
        <dbReference type="ChEBI" id="CHEBI:28938"/>
        <dbReference type="ChEBI" id="CHEBI:29950"/>
        <dbReference type="ChEBI" id="CHEBI:43474"/>
        <dbReference type="ChEBI" id="CHEBI:50058"/>
        <dbReference type="ChEBI" id="CHEBI:57305"/>
        <dbReference type="EC" id="1.21.4.2"/>
    </reaction>
</comment>
<comment type="function">
    <text evidence="4">In the first step of glycine, betaine and sarcosine reductases, the substrate is bound to component PB via a Schiff base intermediate. Then the PB-activated substrate is nucleophilically attacked by the selenol anion of component PA to transform it to a carboxymethylated selenoether and the respective amine. By action of component PC, acetyl phosphate is formed, leaving component PA in its oxidized state. Finally component PA becomes reduced by the thioredoxin system to start a new catalytic cycle of reductive deamination.</text>
</comment>
<dbReference type="PIRSF" id="PIRSF000181">
    <property type="entry name" value="Grc_selenoprot_A"/>
    <property type="match status" value="1"/>
</dbReference>
<keyword evidence="10" id="KW-1185">Reference proteome</keyword>
<evidence type="ECO:0000256" key="3">
    <source>
        <dbReference type="ARBA" id="ARBA00023002"/>
    </source>
</evidence>
<comment type="similarity">
    <text evidence="1">Belongs to the GrdA family.</text>
</comment>
<reference evidence="10" key="1">
    <citation type="submission" date="2017-04" db="EMBL/GenBank/DDBJ databases">
        <authorList>
            <person name="Varghese N."/>
            <person name="Submissions S."/>
        </authorList>
    </citation>
    <scope>NUCLEOTIDE SEQUENCE [LARGE SCALE GENOMIC DNA]</scope>
    <source>
        <strain evidence="10">USBA 82</strain>
    </source>
</reference>
<evidence type="ECO:0000256" key="2">
    <source>
        <dbReference type="ARBA" id="ARBA00022933"/>
    </source>
</evidence>
<comment type="subunit">
    <text evidence="5">Monomer. Component of the glycine, sarcosine and betaine reductase complexes, together with components B and C.</text>
</comment>
<name>A0A1X7L5R5_9BACT</name>
<evidence type="ECO:0000256" key="5">
    <source>
        <dbReference type="ARBA" id="ARBA00025846"/>
    </source>
</evidence>
<dbReference type="GO" id="GO:0033795">
    <property type="term" value="F:betaine reductase activity"/>
    <property type="evidence" value="ECO:0007669"/>
    <property type="project" value="UniProtKB-EC"/>
</dbReference>
<keyword evidence="3" id="KW-0560">Oxidoreductase</keyword>
<comment type="catalytic activity">
    <reaction evidence="7">
        <text>acetyl phosphate + trimethylamine + [thioredoxin]-disulfide + H2O = glycine betaine + [thioredoxin]-dithiol + phosphate + H(+)</text>
        <dbReference type="Rhea" id="RHEA:11848"/>
        <dbReference type="Rhea" id="RHEA-COMP:10698"/>
        <dbReference type="Rhea" id="RHEA-COMP:10700"/>
        <dbReference type="ChEBI" id="CHEBI:15377"/>
        <dbReference type="ChEBI" id="CHEBI:15378"/>
        <dbReference type="ChEBI" id="CHEBI:17750"/>
        <dbReference type="ChEBI" id="CHEBI:22191"/>
        <dbReference type="ChEBI" id="CHEBI:29950"/>
        <dbReference type="ChEBI" id="CHEBI:43474"/>
        <dbReference type="ChEBI" id="CHEBI:50058"/>
        <dbReference type="ChEBI" id="CHEBI:58389"/>
        <dbReference type="EC" id="1.21.4.4"/>
    </reaction>
</comment>
<proteinExistence type="inferred from homology"/>
<evidence type="ECO:0000256" key="1">
    <source>
        <dbReference type="ARBA" id="ARBA00010866"/>
    </source>
</evidence>
<organism evidence="9 10">
    <name type="scientific">Dethiosulfovibrio salsuginis</name>
    <dbReference type="NCBI Taxonomy" id="561720"/>
    <lineage>
        <taxon>Bacteria</taxon>
        <taxon>Thermotogati</taxon>
        <taxon>Synergistota</taxon>
        <taxon>Synergistia</taxon>
        <taxon>Synergistales</taxon>
        <taxon>Dethiosulfovibrionaceae</taxon>
        <taxon>Dethiosulfovibrio</taxon>
    </lineage>
</organism>
<evidence type="ECO:0000313" key="9">
    <source>
        <dbReference type="EMBL" id="SMG49095.1"/>
    </source>
</evidence>
<dbReference type="InterPro" id="IPR006812">
    <property type="entry name" value="GRDA"/>
</dbReference>
<dbReference type="Pfam" id="PF04723">
    <property type="entry name" value="GRDA"/>
    <property type="match status" value="1"/>
</dbReference>
<keyword evidence="2" id="KW-0712">Selenocysteine</keyword>
<dbReference type="AlphaFoldDB" id="A0A1X7L5R5"/>
<gene>
    <name evidence="9" type="ORF">SAMN06275492_14811</name>
</gene>
<evidence type="ECO:0000256" key="4">
    <source>
        <dbReference type="ARBA" id="ARBA00025583"/>
    </source>
</evidence>
<evidence type="ECO:0000256" key="7">
    <source>
        <dbReference type="ARBA" id="ARBA00048189"/>
    </source>
</evidence>
<dbReference type="GO" id="GO:0030700">
    <property type="term" value="C:glycine reductase complex"/>
    <property type="evidence" value="ECO:0007669"/>
    <property type="project" value="InterPro"/>
</dbReference>
<dbReference type="GO" id="GO:0030699">
    <property type="term" value="F:glycine reductase activity"/>
    <property type="evidence" value="ECO:0007669"/>
    <property type="project" value="UniProtKB-EC"/>
</dbReference>
<accession>A0A1X7L5R5</accession>
<dbReference type="GO" id="GO:0033794">
    <property type="term" value="F:sarcosine reductase activity"/>
    <property type="evidence" value="ECO:0007669"/>
    <property type="project" value="UniProtKB-EC"/>
</dbReference>